<name>A0A6G4UE36_9ACTN</name>
<organism evidence="2 3">
    <name type="scientific">Streptomyces coryli</name>
    <dbReference type="NCBI Taxonomy" id="1128680"/>
    <lineage>
        <taxon>Bacteria</taxon>
        <taxon>Bacillati</taxon>
        <taxon>Actinomycetota</taxon>
        <taxon>Actinomycetes</taxon>
        <taxon>Kitasatosporales</taxon>
        <taxon>Streptomycetaceae</taxon>
        <taxon>Streptomyces</taxon>
    </lineage>
</organism>
<dbReference type="EMBL" id="JAAKZV010000382">
    <property type="protein sequence ID" value="NGN70000.1"/>
    <property type="molecule type" value="Genomic_DNA"/>
</dbReference>
<keyword evidence="3" id="KW-1185">Reference proteome</keyword>
<dbReference type="InterPro" id="IPR021530">
    <property type="entry name" value="AllH-like"/>
</dbReference>
<sequence length="377" mass="36422">MSPAALVGAPSALVESLIRGPYRRARVVGVVDRAVYLLPEGSRWPLAVVAHDAVRVPTAVVLPPAAGERPFAGIAASGAARIGGGRIGGGRVEVGPLRVTAGAPWTPPRVQSASAAPTASTASAATTASTASAATTAPTALAVPTAPTASAAPSVPTVPTAPTVSAAPSVPTVPTVSAAPSMPTVPTAPSASAAPSAPAAAVATALPALARLRLSRKLPPSVEPLADALVAVLAAPAGTPAAPNAAIHQAAVPLLGLGPGLTPSGDDYLCGLLLAAHAAAPSPPRWLAPLAEAVSSLAPERTTLVSASLLHQAAESGHCIPEVADLLHATAAPAAGGSVPPIALAALLAVGHSSGSDLLHGLRAGARLLCKAPAVTP</sequence>
<dbReference type="Pfam" id="PF11392">
    <property type="entry name" value="AllH"/>
    <property type="match status" value="1"/>
</dbReference>
<dbReference type="Proteomes" id="UP000481583">
    <property type="component" value="Unassembled WGS sequence"/>
</dbReference>
<reference evidence="2 3" key="1">
    <citation type="submission" date="2020-02" db="EMBL/GenBank/DDBJ databases">
        <title>Whole-genome analyses of novel actinobacteria.</title>
        <authorList>
            <person name="Sahin N."/>
        </authorList>
    </citation>
    <scope>NUCLEOTIDE SEQUENCE [LARGE SCALE GENOMIC DNA]</scope>
    <source>
        <strain evidence="2 3">A7024</strain>
    </source>
</reference>
<dbReference type="RefSeq" id="WP_165245426.1">
    <property type="nucleotide sequence ID" value="NZ_JAAKZV010000382.1"/>
</dbReference>
<protein>
    <submittedName>
        <fullName evidence="2">DUF2877 domain-containing protein</fullName>
    </submittedName>
</protein>
<evidence type="ECO:0000313" key="2">
    <source>
        <dbReference type="EMBL" id="NGN70000.1"/>
    </source>
</evidence>
<gene>
    <name evidence="2" type="ORF">G5C51_39700</name>
</gene>
<evidence type="ECO:0000313" key="3">
    <source>
        <dbReference type="Proteomes" id="UP000481583"/>
    </source>
</evidence>
<proteinExistence type="predicted"/>
<evidence type="ECO:0000256" key="1">
    <source>
        <dbReference type="SAM" id="MobiDB-lite"/>
    </source>
</evidence>
<dbReference type="AlphaFoldDB" id="A0A6G4UE36"/>
<accession>A0A6G4UE36</accession>
<feature type="region of interest" description="Disordered" evidence="1">
    <location>
        <begin position="149"/>
        <end position="193"/>
    </location>
</feature>
<comment type="caution">
    <text evidence="2">The sequence shown here is derived from an EMBL/GenBank/DDBJ whole genome shotgun (WGS) entry which is preliminary data.</text>
</comment>